<evidence type="ECO:0000256" key="2">
    <source>
        <dbReference type="ARBA" id="ARBA00023125"/>
    </source>
</evidence>
<protein>
    <submittedName>
        <fullName evidence="5">DNA-binding transcriptional regulator, HxlR family</fullName>
    </submittedName>
</protein>
<dbReference type="InterPro" id="IPR036388">
    <property type="entry name" value="WH-like_DNA-bd_sf"/>
</dbReference>
<evidence type="ECO:0000259" key="4">
    <source>
        <dbReference type="PROSITE" id="PS51118"/>
    </source>
</evidence>
<dbReference type="Proteomes" id="UP000198582">
    <property type="component" value="Unassembled WGS sequence"/>
</dbReference>
<dbReference type="Gene3D" id="1.10.10.10">
    <property type="entry name" value="Winged helix-like DNA-binding domain superfamily/Winged helix DNA-binding domain"/>
    <property type="match status" value="1"/>
</dbReference>
<proteinExistence type="predicted"/>
<evidence type="ECO:0000313" key="6">
    <source>
        <dbReference type="Proteomes" id="UP000198582"/>
    </source>
</evidence>
<dbReference type="InterPro" id="IPR036390">
    <property type="entry name" value="WH_DNA-bd_sf"/>
</dbReference>
<keyword evidence="6" id="KW-1185">Reference proteome</keyword>
<dbReference type="GO" id="GO:0003677">
    <property type="term" value="F:DNA binding"/>
    <property type="evidence" value="ECO:0007669"/>
    <property type="project" value="UniProtKB-KW"/>
</dbReference>
<evidence type="ECO:0000313" key="5">
    <source>
        <dbReference type="EMBL" id="SEP47633.1"/>
    </source>
</evidence>
<gene>
    <name evidence="5" type="ORF">SAMN04489732_111174</name>
</gene>
<dbReference type="AlphaFoldDB" id="A0A1H8Y6K5"/>
<dbReference type="PANTHER" id="PTHR33204">
    <property type="entry name" value="TRANSCRIPTIONAL REGULATOR, MARR FAMILY"/>
    <property type="match status" value="1"/>
</dbReference>
<accession>A0A1H8Y6K5</accession>
<sequence length="163" mass="17774">MGRRSDWTGTSCPTARGADVLGEPWTLLLLRDAHAGVTRFEQFREHLGIADNVLSARLARMVETGLFTRVPYRDGGRTRAEYRLTPAGADTLPILHAIAAWGDAHTSSPAASEPMRLVHTACGHSTRPGESCDHCGAEIERSGLRLVESWLHHFDLPLAEPVG</sequence>
<feature type="domain" description="HTH hxlR-type" evidence="4">
    <location>
        <begin position="12"/>
        <end position="110"/>
    </location>
</feature>
<name>A0A1H8Y6K5_9PSEU</name>
<dbReference type="OrthoDB" id="5181972at2"/>
<dbReference type="RefSeq" id="WP_091620289.1">
    <property type="nucleotide sequence ID" value="NZ_FOEF01000011.1"/>
</dbReference>
<dbReference type="SUPFAM" id="SSF46785">
    <property type="entry name" value="Winged helix' DNA-binding domain"/>
    <property type="match status" value="1"/>
</dbReference>
<dbReference type="EMBL" id="FOEF01000011">
    <property type="protein sequence ID" value="SEP47633.1"/>
    <property type="molecule type" value="Genomic_DNA"/>
</dbReference>
<keyword evidence="1" id="KW-0805">Transcription regulation</keyword>
<dbReference type="STRING" id="394193.SAMN04489732_111174"/>
<dbReference type="PANTHER" id="PTHR33204:SF18">
    <property type="entry name" value="TRANSCRIPTIONAL REGULATORY PROTEIN"/>
    <property type="match status" value="1"/>
</dbReference>
<reference evidence="5 6" key="1">
    <citation type="submission" date="2016-10" db="EMBL/GenBank/DDBJ databases">
        <authorList>
            <person name="de Groot N.N."/>
        </authorList>
    </citation>
    <scope>NUCLEOTIDE SEQUENCE [LARGE SCALE GENOMIC DNA]</scope>
    <source>
        <strain evidence="5 6">DSM 44993</strain>
    </source>
</reference>
<dbReference type="InterPro" id="IPR002577">
    <property type="entry name" value="HTH_HxlR"/>
</dbReference>
<organism evidence="5 6">
    <name type="scientific">Amycolatopsis saalfeldensis</name>
    <dbReference type="NCBI Taxonomy" id="394193"/>
    <lineage>
        <taxon>Bacteria</taxon>
        <taxon>Bacillati</taxon>
        <taxon>Actinomycetota</taxon>
        <taxon>Actinomycetes</taxon>
        <taxon>Pseudonocardiales</taxon>
        <taxon>Pseudonocardiaceae</taxon>
        <taxon>Amycolatopsis</taxon>
    </lineage>
</organism>
<keyword evidence="3" id="KW-0804">Transcription</keyword>
<dbReference type="PROSITE" id="PS51118">
    <property type="entry name" value="HTH_HXLR"/>
    <property type="match status" value="1"/>
</dbReference>
<dbReference type="Pfam" id="PF01638">
    <property type="entry name" value="HxlR"/>
    <property type="match status" value="1"/>
</dbReference>
<evidence type="ECO:0000256" key="1">
    <source>
        <dbReference type="ARBA" id="ARBA00023015"/>
    </source>
</evidence>
<keyword evidence="2 5" id="KW-0238">DNA-binding</keyword>
<evidence type="ECO:0000256" key="3">
    <source>
        <dbReference type="ARBA" id="ARBA00023163"/>
    </source>
</evidence>